<dbReference type="SMART" id="SM00905">
    <property type="entry name" value="FolB"/>
    <property type="match status" value="1"/>
</dbReference>
<dbReference type="RefSeq" id="WP_008810242.1">
    <property type="nucleotide sequence ID" value="NZ_CAJUON010000002.1"/>
</dbReference>
<evidence type="ECO:0000256" key="3">
    <source>
        <dbReference type="ARBA" id="ARBA00005708"/>
    </source>
</evidence>
<evidence type="ECO:0000256" key="7">
    <source>
        <dbReference type="ARBA" id="ARBA00032903"/>
    </source>
</evidence>
<evidence type="ECO:0000313" key="10">
    <source>
        <dbReference type="Proteomes" id="UP000462362"/>
    </source>
</evidence>
<accession>A0A6I3S474</accession>
<dbReference type="InterPro" id="IPR043133">
    <property type="entry name" value="GTP-CH-I_C/QueF"/>
</dbReference>
<dbReference type="PANTHER" id="PTHR42844">
    <property type="entry name" value="DIHYDRONEOPTERIN ALDOLASE 1-RELATED"/>
    <property type="match status" value="1"/>
</dbReference>
<evidence type="ECO:0000256" key="2">
    <source>
        <dbReference type="ARBA" id="ARBA00005013"/>
    </source>
</evidence>
<evidence type="ECO:0000256" key="1">
    <source>
        <dbReference type="ARBA" id="ARBA00001353"/>
    </source>
</evidence>
<evidence type="ECO:0000256" key="4">
    <source>
        <dbReference type="ARBA" id="ARBA00013043"/>
    </source>
</evidence>
<dbReference type="Pfam" id="PF02152">
    <property type="entry name" value="FolB"/>
    <property type="match status" value="1"/>
</dbReference>
<evidence type="ECO:0000256" key="6">
    <source>
        <dbReference type="ARBA" id="ARBA00023239"/>
    </source>
</evidence>
<dbReference type="SUPFAM" id="SSF55620">
    <property type="entry name" value="Tetrahydrobiopterin biosynthesis enzymes-like"/>
    <property type="match status" value="1"/>
</dbReference>
<keyword evidence="6" id="KW-0456">Lyase</keyword>
<proteinExistence type="inferred from homology"/>
<dbReference type="EMBL" id="WNCL01000005">
    <property type="protein sequence ID" value="MTU42571.1"/>
    <property type="molecule type" value="Genomic_DNA"/>
</dbReference>
<dbReference type="GO" id="GO:0005737">
    <property type="term" value="C:cytoplasm"/>
    <property type="evidence" value="ECO:0007669"/>
    <property type="project" value="TreeGrafter"/>
</dbReference>
<comment type="pathway">
    <text evidence="2">Cofactor biosynthesis; tetrahydrofolate biosynthesis; 2-amino-4-hydroxy-6-hydroxymethyl-7,8-dihydropteridine diphosphate from 7,8-dihydroneopterin triphosphate: step 3/4.</text>
</comment>
<feature type="domain" description="Dihydroneopterin aldolase/epimerase" evidence="8">
    <location>
        <begin position="15"/>
        <end position="124"/>
    </location>
</feature>
<dbReference type="AlphaFoldDB" id="A0A6I3S474"/>
<dbReference type="PANTHER" id="PTHR42844:SF1">
    <property type="entry name" value="DIHYDRONEOPTERIN ALDOLASE 1-RELATED"/>
    <property type="match status" value="1"/>
</dbReference>
<reference evidence="9 10" key="1">
    <citation type="journal article" date="2019" name="Nat. Med.">
        <title>A library of human gut bacterial isolates paired with longitudinal multiomics data enables mechanistic microbiome research.</title>
        <authorList>
            <person name="Poyet M."/>
            <person name="Groussin M."/>
            <person name="Gibbons S.M."/>
            <person name="Avila-Pacheco J."/>
            <person name="Jiang X."/>
            <person name="Kearney S.M."/>
            <person name="Perrotta A.R."/>
            <person name="Berdy B."/>
            <person name="Zhao S."/>
            <person name="Lieberman T.D."/>
            <person name="Swanson P.K."/>
            <person name="Smith M."/>
            <person name="Roesemann S."/>
            <person name="Alexander J.E."/>
            <person name="Rich S.A."/>
            <person name="Livny J."/>
            <person name="Vlamakis H."/>
            <person name="Clish C."/>
            <person name="Bullock K."/>
            <person name="Deik A."/>
            <person name="Scott J."/>
            <person name="Pierce K.A."/>
            <person name="Xavier R.J."/>
            <person name="Alm E.J."/>
        </authorList>
    </citation>
    <scope>NUCLEOTIDE SEQUENCE [LARGE SCALE GENOMIC DNA]</scope>
    <source>
        <strain evidence="9 10">BIOML-A2</strain>
    </source>
</reference>
<gene>
    <name evidence="9" type="ORF">GMD42_02815</name>
</gene>
<sequence>MNSDPLLISGKYWKISLNRYETKARIGAYQHERLLPQRLRLNVSVYVEKGAAPVSELSEVFNYDRVIEAIEAVVQEGHIDLQETLLERTAERLLKYPEVAAVQIGSEKPDAYSKAESIGVEAFFSKDKERIKTE</sequence>
<organism evidence="9 10">
    <name type="scientific">Parasutterella excrementihominis</name>
    <dbReference type="NCBI Taxonomy" id="487175"/>
    <lineage>
        <taxon>Bacteria</taxon>
        <taxon>Pseudomonadati</taxon>
        <taxon>Pseudomonadota</taxon>
        <taxon>Betaproteobacteria</taxon>
        <taxon>Burkholderiales</taxon>
        <taxon>Sutterellaceae</taxon>
        <taxon>Parasutterella</taxon>
    </lineage>
</organism>
<dbReference type="EC" id="4.1.2.25" evidence="4"/>
<evidence type="ECO:0000313" key="9">
    <source>
        <dbReference type="EMBL" id="MTU42571.1"/>
    </source>
</evidence>
<protein>
    <recommendedName>
        <fullName evidence="4">dihydroneopterin aldolase</fullName>
        <ecNumber evidence="4">4.1.2.25</ecNumber>
    </recommendedName>
    <alternativeName>
        <fullName evidence="7">7,8-dihydroneopterin aldolase</fullName>
    </alternativeName>
</protein>
<dbReference type="GO" id="GO:0046656">
    <property type="term" value="P:folic acid biosynthetic process"/>
    <property type="evidence" value="ECO:0007669"/>
    <property type="project" value="UniProtKB-KW"/>
</dbReference>
<evidence type="ECO:0000259" key="8">
    <source>
        <dbReference type="SMART" id="SM00905"/>
    </source>
</evidence>
<dbReference type="NCBIfam" id="TIGR00526">
    <property type="entry name" value="folB_dom"/>
    <property type="match status" value="1"/>
</dbReference>
<dbReference type="InterPro" id="IPR006156">
    <property type="entry name" value="Dihydroneopterin_aldolase"/>
</dbReference>
<dbReference type="InterPro" id="IPR006157">
    <property type="entry name" value="FolB_dom"/>
</dbReference>
<dbReference type="Gene3D" id="3.30.1130.10">
    <property type="match status" value="1"/>
</dbReference>
<dbReference type="GO" id="GO:0004150">
    <property type="term" value="F:dihydroneopterin aldolase activity"/>
    <property type="evidence" value="ECO:0007669"/>
    <property type="project" value="UniProtKB-EC"/>
</dbReference>
<evidence type="ECO:0000256" key="5">
    <source>
        <dbReference type="ARBA" id="ARBA00022909"/>
    </source>
</evidence>
<keyword evidence="5" id="KW-0289">Folate biosynthesis</keyword>
<comment type="catalytic activity">
    <reaction evidence="1">
        <text>7,8-dihydroneopterin = 6-hydroxymethyl-7,8-dihydropterin + glycolaldehyde</text>
        <dbReference type="Rhea" id="RHEA:10540"/>
        <dbReference type="ChEBI" id="CHEBI:17001"/>
        <dbReference type="ChEBI" id="CHEBI:17071"/>
        <dbReference type="ChEBI" id="CHEBI:44841"/>
        <dbReference type="EC" id="4.1.2.25"/>
    </reaction>
</comment>
<dbReference type="Proteomes" id="UP000462362">
    <property type="component" value="Unassembled WGS sequence"/>
</dbReference>
<dbReference type="GeneID" id="43347841"/>
<comment type="similarity">
    <text evidence="3">Belongs to the DHNA family.</text>
</comment>
<comment type="caution">
    <text evidence="9">The sequence shown here is derived from an EMBL/GenBank/DDBJ whole genome shotgun (WGS) entry which is preliminary data.</text>
</comment>
<name>A0A6I3S474_9BURK</name>